<name>A0AAU2A2R3_9ACTN</name>
<protein>
    <submittedName>
        <fullName evidence="1">Uncharacterized protein</fullName>
    </submittedName>
</protein>
<accession>A0AAU2A2R3</accession>
<gene>
    <name evidence="1" type="ORF">OHA22_22785</name>
</gene>
<dbReference type="EMBL" id="CP108222">
    <property type="protein sequence ID" value="WTT18161.1"/>
    <property type="molecule type" value="Genomic_DNA"/>
</dbReference>
<reference evidence="1" key="1">
    <citation type="submission" date="2022-10" db="EMBL/GenBank/DDBJ databases">
        <title>The complete genomes of actinobacterial strains from the NBC collection.</title>
        <authorList>
            <person name="Joergensen T.S."/>
            <person name="Alvarez Arevalo M."/>
            <person name="Sterndorff E.B."/>
            <person name="Faurdal D."/>
            <person name="Vuksanovic O."/>
            <person name="Mourched A.-S."/>
            <person name="Charusanti P."/>
            <person name="Shaw S."/>
            <person name="Blin K."/>
            <person name="Weber T."/>
        </authorList>
    </citation>
    <scope>NUCLEOTIDE SEQUENCE</scope>
    <source>
        <strain evidence="1">NBC_00093</strain>
    </source>
</reference>
<dbReference type="AlphaFoldDB" id="A0AAU2A2R3"/>
<evidence type="ECO:0000313" key="1">
    <source>
        <dbReference type="EMBL" id="WTT18161.1"/>
    </source>
</evidence>
<proteinExistence type="predicted"/>
<organism evidence="1">
    <name type="scientific">Streptomyces sp. NBC_00093</name>
    <dbReference type="NCBI Taxonomy" id="2975649"/>
    <lineage>
        <taxon>Bacteria</taxon>
        <taxon>Bacillati</taxon>
        <taxon>Actinomycetota</taxon>
        <taxon>Actinomycetes</taxon>
        <taxon>Kitasatosporales</taxon>
        <taxon>Streptomycetaceae</taxon>
        <taxon>Streptomyces</taxon>
    </lineage>
</organism>
<sequence>MVDSADPEARRRRLWGDFWLEHGIPALPEPDELDVLLDRTPGEAADRLRSATQEVIRAVMAGSRASEMEAAEDPWTPADIDEYDRLSDQLNRLKNLLADCAQIITDSLPRTRAANQSRAGAG</sequence>